<dbReference type="InterPro" id="IPR027417">
    <property type="entry name" value="P-loop_NTPase"/>
</dbReference>
<comment type="caution">
    <text evidence="3">The sequence shown here is derived from an EMBL/GenBank/DDBJ whole genome shotgun (WGS) entry which is preliminary data.</text>
</comment>
<sequence length="112" mass="12598">MDNLSLFGVDRRQLKIDLMWYPGHIAKTEKEVKNQLKLMDTLIDVRDARIPMSTSHPHAPKAIRSLNLTKMAPEQYLSEAAVRSIADNLTTSGHHLNDEDLLMYILGGVGSE</sequence>
<gene>
    <name evidence="3" type="ORF">Fot_07509</name>
</gene>
<protein>
    <submittedName>
        <fullName evidence="3">Uncharacterized protein</fullName>
    </submittedName>
</protein>
<dbReference type="PANTHER" id="PTHR45782">
    <property type="entry name" value="MITOCHONDRIAL RIBOSOME-ASSOCIATED GTPASE 1"/>
    <property type="match status" value="1"/>
</dbReference>
<dbReference type="Gene3D" id="3.40.50.300">
    <property type="entry name" value="P-loop containing nucleotide triphosphate hydrolases"/>
    <property type="match status" value="1"/>
</dbReference>
<dbReference type="GO" id="GO:0005525">
    <property type="term" value="F:GTP binding"/>
    <property type="evidence" value="ECO:0007669"/>
    <property type="project" value="UniProtKB-KW"/>
</dbReference>
<evidence type="ECO:0000313" key="4">
    <source>
        <dbReference type="Proteomes" id="UP001604277"/>
    </source>
</evidence>
<dbReference type="EMBL" id="JBFOLJ010000002">
    <property type="protein sequence ID" value="KAL2553890.1"/>
    <property type="molecule type" value="Genomic_DNA"/>
</dbReference>
<dbReference type="Proteomes" id="UP001604277">
    <property type="component" value="Unassembled WGS sequence"/>
</dbReference>
<organism evidence="3 4">
    <name type="scientific">Forsythia ovata</name>
    <dbReference type="NCBI Taxonomy" id="205694"/>
    <lineage>
        <taxon>Eukaryota</taxon>
        <taxon>Viridiplantae</taxon>
        <taxon>Streptophyta</taxon>
        <taxon>Embryophyta</taxon>
        <taxon>Tracheophyta</taxon>
        <taxon>Spermatophyta</taxon>
        <taxon>Magnoliopsida</taxon>
        <taxon>eudicotyledons</taxon>
        <taxon>Gunneridae</taxon>
        <taxon>Pentapetalae</taxon>
        <taxon>asterids</taxon>
        <taxon>lamiids</taxon>
        <taxon>Lamiales</taxon>
        <taxon>Oleaceae</taxon>
        <taxon>Forsythieae</taxon>
        <taxon>Forsythia</taxon>
    </lineage>
</organism>
<dbReference type="AlphaFoldDB" id="A0ABD1WW09"/>
<evidence type="ECO:0000256" key="2">
    <source>
        <dbReference type="ARBA" id="ARBA00023134"/>
    </source>
</evidence>
<evidence type="ECO:0000256" key="1">
    <source>
        <dbReference type="ARBA" id="ARBA00022741"/>
    </source>
</evidence>
<keyword evidence="4" id="KW-1185">Reference proteome</keyword>
<keyword evidence="1" id="KW-0547">Nucleotide-binding</keyword>
<proteinExistence type="predicted"/>
<accession>A0ABD1WW09</accession>
<reference evidence="4" key="1">
    <citation type="submission" date="2024-07" db="EMBL/GenBank/DDBJ databases">
        <title>Two chromosome-level genome assemblies of Korean endemic species Abeliophyllum distichum and Forsythia ovata (Oleaceae).</title>
        <authorList>
            <person name="Jang H."/>
        </authorList>
    </citation>
    <scope>NUCLEOTIDE SEQUENCE [LARGE SCALE GENOMIC DNA]</scope>
</reference>
<name>A0ABD1WW09_9LAMI</name>
<keyword evidence="2" id="KW-0342">GTP-binding</keyword>
<evidence type="ECO:0000313" key="3">
    <source>
        <dbReference type="EMBL" id="KAL2553890.1"/>
    </source>
</evidence>
<dbReference type="PANTHER" id="PTHR45782:SF5">
    <property type="entry name" value="DAR GTPASE 3, CHLOROPLASTIC"/>
    <property type="match status" value="1"/>
</dbReference>